<dbReference type="GeneID" id="25279082"/>
<dbReference type="STRING" id="1182545.A0A072PUW7"/>
<evidence type="ECO:0000313" key="2">
    <source>
        <dbReference type="EMBL" id="KEF59305.1"/>
    </source>
</evidence>
<dbReference type="InterPro" id="IPR013785">
    <property type="entry name" value="Aldolase_TIM"/>
</dbReference>
<gene>
    <name evidence="2" type="ORF">A1O9_04149</name>
</gene>
<dbReference type="PANTHER" id="PTHR22893:SF93">
    <property type="entry name" value="HYPOTHETICAL OXIDOREDUCTASE (EUROFUNG)"/>
    <property type="match status" value="1"/>
</dbReference>
<comment type="caution">
    <text evidence="2">The sequence shown here is derived from an EMBL/GenBank/DDBJ whole genome shotgun (WGS) entry which is preliminary data.</text>
</comment>
<feature type="domain" description="NADH:flavin oxidoreductase/NADH oxidase N-terminal" evidence="1">
    <location>
        <begin position="4"/>
        <end position="365"/>
    </location>
</feature>
<dbReference type="EMBL" id="AMGV01000003">
    <property type="protein sequence ID" value="KEF59305.1"/>
    <property type="molecule type" value="Genomic_DNA"/>
</dbReference>
<name>A0A072PUW7_9EURO</name>
<proteinExistence type="predicted"/>
<evidence type="ECO:0000259" key="1">
    <source>
        <dbReference type="Pfam" id="PF00724"/>
    </source>
</evidence>
<dbReference type="OrthoDB" id="276546at2759"/>
<dbReference type="SUPFAM" id="SSF51395">
    <property type="entry name" value="FMN-linked oxidoreductases"/>
    <property type="match status" value="1"/>
</dbReference>
<evidence type="ECO:0000313" key="3">
    <source>
        <dbReference type="Proteomes" id="UP000027920"/>
    </source>
</evidence>
<dbReference type="RefSeq" id="XP_013261895.1">
    <property type="nucleotide sequence ID" value="XM_013406441.1"/>
</dbReference>
<dbReference type="InterPro" id="IPR045247">
    <property type="entry name" value="Oye-like"/>
</dbReference>
<sequence length="395" mass="43914">MSALLEPVTFGKDLVLRNRVAMASLTRNRCVDSCKPGPAQVRYYSDRARDGPGIIVSEGTLVDWAGLDWPRAPCMISNEHADAWRVVVDAVHKEGSLMFMQAWHAGRCQHDEMPIMKNAGRSVLAPSSISAKDGKYHDLPGFPGHTDNVTAIEDPRDLIETYRRSISLAKTAGFDGIELLCQGGYLPQQFLNSRANKRTDAYGGPVENRSRFALELVDAASEVFGGPEFICIKISPTDTLNDSVVTFDEMQETYTYLIKELVKRKVGIVTICRRGANISVESADAYSFSFPRPKGYLLPPKYDPVLEFGGLVKFPGSPSLLMANQDYGIEEADQLVREGKIDLLMIGRPFIFNPDVVTRIRKGVPFANNDRGDFVYYGPYRVPDENYNDWPVATA</sequence>
<dbReference type="Pfam" id="PF00724">
    <property type="entry name" value="Oxidored_FMN"/>
    <property type="match status" value="1"/>
</dbReference>
<keyword evidence="3" id="KW-1185">Reference proteome</keyword>
<dbReference type="GO" id="GO:0016491">
    <property type="term" value="F:oxidoreductase activity"/>
    <property type="evidence" value="ECO:0007669"/>
    <property type="project" value="InterPro"/>
</dbReference>
<dbReference type="VEuPathDB" id="FungiDB:A1O9_04149"/>
<dbReference type="InterPro" id="IPR001155">
    <property type="entry name" value="OxRdtase_FMN_N"/>
</dbReference>
<reference evidence="2 3" key="1">
    <citation type="submission" date="2013-03" db="EMBL/GenBank/DDBJ databases">
        <title>The Genome Sequence of Exophiala aquamarina CBS 119918.</title>
        <authorList>
            <consortium name="The Broad Institute Genomics Platform"/>
            <person name="Cuomo C."/>
            <person name="de Hoog S."/>
            <person name="Gorbushina A."/>
            <person name="Walker B."/>
            <person name="Young S.K."/>
            <person name="Zeng Q."/>
            <person name="Gargeya S."/>
            <person name="Fitzgerald M."/>
            <person name="Haas B."/>
            <person name="Abouelleil A."/>
            <person name="Allen A.W."/>
            <person name="Alvarado L."/>
            <person name="Arachchi H.M."/>
            <person name="Berlin A.M."/>
            <person name="Chapman S.B."/>
            <person name="Gainer-Dewar J."/>
            <person name="Goldberg J."/>
            <person name="Griggs A."/>
            <person name="Gujja S."/>
            <person name="Hansen M."/>
            <person name="Howarth C."/>
            <person name="Imamovic A."/>
            <person name="Ireland A."/>
            <person name="Larimer J."/>
            <person name="McCowan C."/>
            <person name="Murphy C."/>
            <person name="Pearson M."/>
            <person name="Poon T.W."/>
            <person name="Priest M."/>
            <person name="Roberts A."/>
            <person name="Saif S."/>
            <person name="Shea T."/>
            <person name="Sisk P."/>
            <person name="Sykes S."/>
            <person name="Wortman J."/>
            <person name="Nusbaum C."/>
            <person name="Birren B."/>
        </authorList>
    </citation>
    <scope>NUCLEOTIDE SEQUENCE [LARGE SCALE GENOMIC DNA]</scope>
    <source>
        <strain evidence="2 3">CBS 119918</strain>
    </source>
</reference>
<dbReference type="GO" id="GO:0010181">
    <property type="term" value="F:FMN binding"/>
    <property type="evidence" value="ECO:0007669"/>
    <property type="project" value="InterPro"/>
</dbReference>
<protein>
    <recommendedName>
        <fullName evidence="1">NADH:flavin oxidoreductase/NADH oxidase N-terminal domain-containing protein</fullName>
    </recommendedName>
</protein>
<dbReference type="AlphaFoldDB" id="A0A072PUW7"/>
<dbReference type="HOGENOM" id="CLU_012153_0_3_1"/>
<dbReference type="Proteomes" id="UP000027920">
    <property type="component" value="Unassembled WGS sequence"/>
</dbReference>
<organism evidence="2 3">
    <name type="scientific">Exophiala aquamarina CBS 119918</name>
    <dbReference type="NCBI Taxonomy" id="1182545"/>
    <lineage>
        <taxon>Eukaryota</taxon>
        <taxon>Fungi</taxon>
        <taxon>Dikarya</taxon>
        <taxon>Ascomycota</taxon>
        <taxon>Pezizomycotina</taxon>
        <taxon>Eurotiomycetes</taxon>
        <taxon>Chaetothyriomycetidae</taxon>
        <taxon>Chaetothyriales</taxon>
        <taxon>Herpotrichiellaceae</taxon>
        <taxon>Exophiala</taxon>
    </lineage>
</organism>
<dbReference type="PANTHER" id="PTHR22893">
    <property type="entry name" value="NADH OXIDOREDUCTASE-RELATED"/>
    <property type="match status" value="1"/>
</dbReference>
<accession>A0A072PUW7</accession>
<dbReference type="Gene3D" id="3.20.20.70">
    <property type="entry name" value="Aldolase class I"/>
    <property type="match status" value="1"/>
</dbReference>